<dbReference type="SMART" id="SM00044">
    <property type="entry name" value="CYCc"/>
    <property type="match status" value="1"/>
</dbReference>
<dbReference type="EMBL" id="OV696688">
    <property type="protein sequence ID" value="CAH1257256.1"/>
    <property type="molecule type" value="Genomic_DNA"/>
</dbReference>
<dbReference type="InterPro" id="IPR029787">
    <property type="entry name" value="Nucleotide_cyclase"/>
</dbReference>
<name>A0A8J9ZNP8_BRALA</name>
<feature type="compositionally biased region" description="Acidic residues" evidence="9">
    <location>
        <begin position="810"/>
        <end position="822"/>
    </location>
</feature>
<dbReference type="Pfam" id="PF00211">
    <property type="entry name" value="Guanylate_cyc"/>
    <property type="match status" value="1"/>
</dbReference>
<evidence type="ECO:0000256" key="2">
    <source>
        <dbReference type="ARBA" id="ARBA00012202"/>
    </source>
</evidence>
<keyword evidence="8" id="KW-0175">Coiled coil</keyword>
<proteinExistence type="predicted"/>
<keyword evidence="7" id="KW-0141">cGMP biosynthesis</keyword>
<dbReference type="InterPro" id="IPR024096">
    <property type="entry name" value="NO_sig/Golgi_transp_ligand-bd"/>
</dbReference>
<evidence type="ECO:0000256" key="1">
    <source>
        <dbReference type="ARBA" id="ARBA00004496"/>
    </source>
</evidence>
<dbReference type="InterPro" id="IPR011644">
    <property type="entry name" value="Heme_NO-bd"/>
</dbReference>
<accession>A0A8J9ZNP8</accession>
<evidence type="ECO:0000256" key="9">
    <source>
        <dbReference type="SAM" id="MobiDB-lite"/>
    </source>
</evidence>
<dbReference type="Gene3D" id="6.10.250.780">
    <property type="match status" value="1"/>
</dbReference>
<evidence type="ECO:0000256" key="8">
    <source>
        <dbReference type="SAM" id="Coils"/>
    </source>
</evidence>
<dbReference type="PANTHER" id="PTHR45655">
    <property type="entry name" value="GUANYLATE CYCLASE SOLUBLE SUBUNIT BETA-2"/>
    <property type="match status" value="1"/>
</dbReference>
<feature type="domain" description="Guanylate cyclase" evidence="10">
    <location>
        <begin position="550"/>
        <end position="678"/>
    </location>
</feature>
<keyword evidence="4" id="KW-0547">Nucleotide-binding</keyword>
<evidence type="ECO:0000313" key="12">
    <source>
        <dbReference type="Proteomes" id="UP000838412"/>
    </source>
</evidence>
<reference evidence="11" key="1">
    <citation type="submission" date="2022-01" db="EMBL/GenBank/DDBJ databases">
        <authorList>
            <person name="Braso-Vives M."/>
        </authorList>
    </citation>
    <scope>NUCLEOTIDE SEQUENCE</scope>
</reference>
<dbReference type="Pfam" id="PF07701">
    <property type="entry name" value="HNOBA"/>
    <property type="match status" value="1"/>
</dbReference>
<dbReference type="InterPro" id="IPR042463">
    <property type="entry name" value="HNOB_dom_associated_sf"/>
</dbReference>
<dbReference type="GO" id="GO:0038060">
    <property type="term" value="P:nitric oxide-cGMP-mediated signaling"/>
    <property type="evidence" value="ECO:0007669"/>
    <property type="project" value="TreeGrafter"/>
</dbReference>
<evidence type="ECO:0000256" key="3">
    <source>
        <dbReference type="ARBA" id="ARBA00022490"/>
    </source>
</evidence>
<evidence type="ECO:0000256" key="7">
    <source>
        <dbReference type="ARBA" id="ARBA00023293"/>
    </source>
</evidence>
<dbReference type="GO" id="GO:0004383">
    <property type="term" value="F:guanylate cyclase activity"/>
    <property type="evidence" value="ECO:0007669"/>
    <property type="project" value="UniProtKB-EC"/>
</dbReference>
<dbReference type="AlphaFoldDB" id="A0A8J9ZNP8"/>
<feature type="compositionally biased region" description="Basic and acidic residues" evidence="9">
    <location>
        <begin position="778"/>
        <end position="787"/>
    </location>
</feature>
<feature type="region of interest" description="Disordered" evidence="9">
    <location>
        <begin position="744"/>
        <end position="832"/>
    </location>
</feature>
<comment type="subcellular location">
    <subcellularLocation>
        <location evidence="1">Cytoplasm</location>
    </subcellularLocation>
</comment>
<dbReference type="GO" id="GO:0020037">
    <property type="term" value="F:heme binding"/>
    <property type="evidence" value="ECO:0007669"/>
    <property type="project" value="InterPro"/>
</dbReference>
<dbReference type="PROSITE" id="PS50125">
    <property type="entry name" value="GUANYLATE_CYCLASE_2"/>
    <property type="match status" value="1"/>
</dbReference>
<sequence length="847" mass="95761">MYGLLLESINDYLKGAYGEAVWKLIRERANVPHHSFVTHQVYSESVIPRLAKAASEVTGMNHDELMDVFGISFVTFVGQYGYDRILRVLGRQLRDFLNGLDNLHEYLRFSYPKLQPPSFFCEEETATGLTLHYRSRRKGFIDYVKGELRQVGKQFYQTDIEVEVLNHDETDEQTHIVFRLISKLEYYGIQGTTLNWLKAFLTNREQTVVVEGKASAPVRVALHFDNTAFKQNQQADLRQEEELLPVRSELFFEVFPFNVVFTQDMVIRNVGVGLEAIMSDLEGKKINDCFRVVRPLVEFTWDNVLSHTNNLFELISRDPITRGGGYGRNSGSEPLYKKIQSSLQRTQAKHQLSHAQHGHHNGEGEEQREGEEEDRKALDTSLELLAYQSITDAAQEGVDGIEGASSNCLTLKGQMMFMKEWDSVIFIGTPIMENLEAMYRIGLFINDLSMHDSSRDLVLTGTQQSAELKLALDQEQQKSSKLEESMRQLDQEMKKTDELLYQMIPKTVADRLRRGEPSVETCEVCDLLRHFDFKSAWALQQTCEVFQEVTILFSDVVGFTKICSRITPMQVVSMLNSMYTLFDQLSEKHQVYKVETIGDAYMVVSGAPTTTKYHAHHVCDMALDMIRSMEHLKDPSTNENLHIRVGVHSGMVVAGVVGLKMPRWCLFGETVNTASYMEASGEGMHVHISQVTKDYLQGQPYIIEERGSIPAKTTSQANEIRIQLGEGNELMKTYWLKGKLRNDGGESVLSPPEEADPTKSEAGPCQVSPQPNFIPPVVDKDRAKDAEGESPGHPNNQLETVGATGGDDKSNDEDEMVNAEEEERGKEGHNLRKLFRAGKNSSVCCIS</sequence>
<gene>
    <name evidence="11" type="primary">GUCY1B3</name>
    <name evidence="11" type="ORF">BLAG_LOCUS15250</name>
</gene>
<dbReference type="Gene3D" id="3.90.1520.10">
    <property type="entry name" value="H-NOX domain"/>
    <property type="match status" value="1"/>
</dbReference>
<dbReference type="FunFam" id="3.30.70.1230:FF:000030">
    <property type="entry name" value="Si:ch211-215j19.12"/>
    <property type="match status" value="1"/>
</dbReference>
<feature type="coiled-coil region" evidence="8">
    <location>
        <begin position="465"/>
        <end position="499"/>
    </location>
</feature>
<keyword evidence="5" id="KW-0342">GTP-binding</keyword>
<dbReference type="Proteomes" id="UP000838412">
    <property type="component" value="Chromosome 3"/>
</dbReference>
<evidence type="ECO:0000256" key="5">
    <source>
        <dbReference type="ARBA" id="ARBA00023134"/>
    </source>
</evidence>
<dbReference type="GO" id="GO:0070482">
    <property type="term" value="P:response to oxygen levels"/>
    <property type="evidence" value="ECO:0007669"/>
    <property type="project" value="TreeGrafter"/>
</dbReference>
<dbReference type="SUPFAM" id="SSF111126">
    <property type="entry name" value="Ligand-binding domain in the NO signalling and Golgi transport"/>
    <property type="match status" value="1"/>
</dbReference>
<protein>
    <recommendedName>
        <fullName evidence="2">guanylate cyclase</fullName>
        <ecNumber evidence="2">4.6.1.2</ecNumber>
    </recommendedName>
</protein>
<feature type="compositionally biased region" description="Basic and acidic residues" evidence="9">
    <location>
        <begin position="360"/>
        <end position="376"/>
    </location>
</feature>
<dbReference type="SUPFAM" id="SSF55073">
    <property type="entry name" value="Nucleotide cyclase"/>
    <property type="match status" value="1"/>
</dbReference>
<dbReference type="InterPro" id="IPR001054">
    <property type="entry name" value="A/G_cyclase"/>
</dbReference>
<dbReference type="GO" id="GO:0005525">
    <property type="term" value="F:GTP binding"/>
    <property type="evidence" value="ECO:0007669"/>
    <property type="project" value="UniProtKB-KW"/>
</dbReference>
<feature type="region of interest" description="Disordered" evidence="9">
    <location>
        <begin position="347"/>
        <end position="376"/>
    </location>
</feature>
<organism evidence="11 12">
    <name type="scientific">Branchiostoma lanceolatum</name>
    <name type="common">Common lancelet</name>
    <name type="synonym">Amphioxus lanceolatum</name>
    <dbReference type="NCBI Taxonomy" id="7740"/>
    <lineage>
        <taxon>Eukaryota</taxon>
        <taxon>Metazoa</taxon>
        <taxon>Chordata</taxon>
        <taxon>Cephalochordata</taxon>
        <taxon>Leptocardii</taxon>
        <taxon>Amphioxiformes</taxon>
        <taxon>Branchiostomatidae</taxon>
        <taxon>Branchiostoma</taxon>
    </lineage>
</organism>
<evidence type="ECO:0000313" key="11">
    <source>
        <dbReference type="EMBL" id="CAH1257256.1"/>
    </source>
</evidence>
<dbReference type="Gene3D" id="3.30.450.260">
    <property type="entry name" value="Haem NO binding associated domain"/>
    <property type="match status" value="1"/>
</dbReference>
<dbReference type="InterPro" id="IPR011645">
    <property type="entry name" value="HNOB_dom_associated"/>
</dbReference>
<dbReference type="PANTHER" id="PTHR45655:SF10">
    <property type="entry name" value="SOLUBLE GUANYLATE CYCLASE 88E"/>
    <property type="match status" value="1"/>
</dbReference>
<evidence type="ECO:0000256" key="6">
    <source>
        <dbReference type="ARBA" id="ARBA00023239"/>
    </source>
</evidence>
<evidence type="ECO:0000256" key="4">
    <source>
        <dbReference type="ARBA" id="ARBA00022741"/>
    </source>
</evidence>
<keyword evidence="6" id="KW-0456">Lyase</keyword>
<dbReference type="EC" id="4.6.1.2" evidence="2"/>
<dbReference type="Gene3D" id="3.30.70.1230">
    <property type="entry name" value="Nucleotide cyclase"/>
    <property type="match status" value="1"/>
</dbReference>
<feature type="compositionally biased region" description="Basic residues" evidence="9">
    <location>
        <begin position="347"/>
        <end position="359"/>
    </location>
</feature>
<keyword evidence="3" id="KW-0963">Cytoplasm</keyword>
<dbReference type="OrthoDB" id="6127067at2759"/>
<dbReference type="CDD" id="cd07302">
    <property type="entry name" value="CHD"/>
    <property type="match status" value="1"/>
</dbReference>
<evidence type="ECO:0000259" key="10">
    <source>
        <dbReference type="PROSITE" id="PS50125"/>
    </source>
</evidence>
<dbReference type="InterPro" id="IPR038158">
    <property type="entry name" value="H-NOX_domain_sf"/>
</dbReference>
<keyword evidence="12" id="KW-1185">Reference proteome</keyword>
<dbReference type="Pfam" id="PF07700">
    <property type="entry name" value="HNOB"/>
    <property type="match status" value="1"/>
</dbReference>
<dbReference type="GO" id="GO:0008074">
    <property type="term" value="C:guanylate cyclase complex, soluble"/>
    <property type="evidence" value="ECO:0007669"/>
    <property type="project" value="TreeGrafter"/>
</dbReference>